<organism evidence="1 2">
    <name type="scientific">Methylobacterium radiotolerans (strain ATCC 27329 / DSM 1819 / JCM 2831 / NBRC 15690 / NCIMB 10815 / 0-1)</name>
    <dbReference type="NCBI Taxonomy" id="426355"/>
    <lineage>
        <taxon>Bacteria</taxon>
        <taxon>Pseudomonadati</taxon>
        <taxon>Pseudomonadota</taxon>
        <taxon>Alphaproteobacteria</taxon>
        <taxon>Hyphomicrobiales</taxon>
        <taxon>Methylobacteriaceae</taxon>
        <taxon>Methylobacterium</taxon>
    </lineage>
</organism>
<dbReference type="SUPFAM" id="SSF52467">
    <property type="entry name" value="DHS-like NAD/FAD-binding domain"/>
    <property type="match status" value="1"/>
</dbReference>
<evidence type="ECO:0000313" key="2">
    <source>
        <dbReference type="Proteomes" id="UP000006589"/>
    </source>
</evidence>
<protein>
    <submittedName>
        <fullName evidence="1">Uncharacterized protein</fullName>
    </submittedName>
</protein>
<dbReference type="OrthoDB" id="7357874at2"/>
<dbReference type="GeneID" id="25390606"/>
<dbReference type="KEGG" id="mrd:Mrad2831_6511"/>
<sequence>MIDEIAAGLAKHKLVPFFGAGVSAPQSGVLWRDLIDGLADAIGLPPDKRDNFLEVADRYVDAKGGGANGESALADYLRSGLILDSFDDVKGWAHLFLVSLNAGVLYTTNQDNQFELASSKKGRPHRVVARIEDLATSTPAERLLVKYHGDLAHPETVIFSGRSYANRISDTRHFLNIRMQADLLAKGFLFVGYSFQDPNIHLIFRELAAAFGGKMPPSYLIAYRYAPAMEDLTRDFGVKVIDPAASFPDAKSHDEAFKRYLASLSEKVLRLQTQQDLATILEPSAPMAARVATEFDVAAVVADAATGDFKQGLKTYRALLDRAAIPEGLERNALEAFKRLCDAARTEEDLGNLAGAIFNLGLPPGEGAEAISRFMVAVNRLNFSSGFPSYLLACPRYPDYVVPVAAAMAVAEIKDAGDRVGEAFRIQADAWMIAFHKLPDHLQSQVKAAMEIAWKDAGQSVPRSLFNKSGPFAMKSFDDFMSEMRDRIPKFTKPPHN</sequence>
<keyword evidence="1" id="KW-0614">Plasmid</keyword>
<dbReference type="HOGENOM" id="CLU_534105_0_0_5"/>
<dbReference type="Proteomes" id="UP000006589">
    <property type="component" value="Plasmid pMRAD07"/>
</dbReference>
<dbReference type="AlphaFoldDB" id="B1MA98"/>
<dbReference type="EMBL" id="CP001008">
    <property type="protein sequence ID" value="ACB28423.1"/>
    <property type="molecule type" value="Genomic_DNA"/>
</dbReference>
<dbReference type="RefSeq" id="WP_012317020.1">
    <property type="nucleotide sequence ID" value="NC_010504.1"/>
</dbReference>
<gene>
    <name evidence="1" type="ordered locus">Mrad2831_6511</name>
</gene>
<proteinExistence type="predicted"/>
<dbReference type="Pfam" id="PF13289">
    <property type="entry name" value="SIR2_2"/>
    <property type="match status" value="1"/>
</dbReference>
<dbReference type="InterPro" id="IPR029035">
    <property type="entry name" value="DHS-like_NAD/FAD-binding_dom"/>
</dbReference>
<evidence type="ECO:0000313" key="1">
    <source>
        <dbReference type="EMBL" id="ACB28423.1"/>
    </source>
</evidence>
<name>B1MA98_METRJ</name>
<geneLocation type="plasmid" evidence="1 2">
    <name>pMRAD07</name>
</geneLocation>
<accession>B1MA98</accession>
<reference evidence="1 2" key="1">
    <citation type="submission" date="2008-03" db="EMBL/GenBank/DDBJ databases">
        <title>Complete sequence of plasmid7 of Methylobacterium radiotolerans JCM 2831.</title>
        <authorList>
            <consortium name="US DOE Joint Genome Institute"/>
            <person name="Copeland A."/>
            <person name="Lucas S."/>
            <person name="Lapidus A."/>
            <person name="Glavina del Rio T."/>
            <person name="Dalin E."/>
            <person name="Tice H."/>
            <person name="Bruce D."/>
            <person name="Goodwin L."/>
            <person name="Pitluck S."/>
            <person name="Kiss H."/>
            <person name="Brettin T."/>
            <person name="Detter J.C."/>
            <person name="Han C."/>
            <person name="Kuske C.R."/>
            <person name="Schmutz J."/>
            <person name="Larimer F."/>
            <person name="Land M."/>
            <person name="Hauser L."/>
            <person name="Kyrpides N."/>
            <person name="Mikhailova N."/>
            <person name="Marx C.J."/>
            <person name="Richardson P."/>
        </authorList>
    </citation>
    <scope>NUCLEOTIDE SEQUENCE [LARGE SCALE GENOMIC DNA]</scope>
    <source>
        <strain evidence="2">ATCC 27329 / DSM 1819 / JCM 2831 / NBRC 15690 / NCIMB 10815 / 0-1</strain>
        <plasmid evidence="2">Plasmid pMRAD07</plasmid>
    </source>
</reference>